<evidence type="ECO:0000259" key="2">
    <source>
        <dbReference type="Pfam" id="PF00149"/>
    </source>
</evidence>
<accession>A0AAW7YXW7</accession>
<feature type="domain" description="Calcineurin-like phosphoesterase" evidence="2">
    <location>
        <begin position="62"/>
        <end position="267"/>
    </location>
</feature>
<reference evidence="3" key="1">
    <citation type="submission" date="2023-07" db="EMBL/GenBank/DDBJ databases">
        <title>Genome content predicts the carbon catabolic preferences of heterotrophic bacteria.</title>
        <authorList>
            <person name="Gralka M."/>
        </authorList>
    </citation>
    <scope>NUCLEOTIDE SEQUENCE</scope>
    <source>
        <strain evidence="3">F2M12</strain>
    </source>
</reference>
<dbReference type="Proteomes" id="UP001170717">
    <property type="component" value="Unassembled WGS sequence"/>
</dbReference>
<feature type="region of interest" description="Disordered" evidence="1">
    <location>
        <begin position="93"/>
        <end position="115"/>
    </location>
</feature>
<dbReference type="Gene3D" id="3.60.21.10">
    <property type="match status" value="2"/>
</dbReference>
<name>A0AAW7YXW7_9ALTE</name>
<protein>
    <submittedName>
        <fullName evidence="3">Metallophosphoesterase</fullName>
    </submittedName>
</protein>
<proteinExistence type="predicted"/>
<dbReference type="EMBL" id="JAUOQI010000002">
    <property type="protein sequence ID" value="MDO6576305.1"/>
    <property type="molecule type" value="Genomic_DNA"/>
</dbReference>
<comment type="caution">
    <text evidence="3">The sequence shown here is derived from an EMBL/GenBank/DDBJ whole genome shotgun (WGS) entry which is preliminary data.</text>
</comment>
<evidence type="ECO:0000313" key="3">
    <source>
        <dbReference type="EMBL" id="MDO6576305.1"/>
    </source>
</evidence>
<dbReference type="InterPro" id="IPR004843">
    <property type="entry name" value="Calcineurin-like_PHP"/>
</dbReference>
<dbReference type="GO" id="GO:0016787">
    <property type="term" value="F:hydrolase activity"/>
    <property type="evidence" value="ECO:0007669"/>
    <property type="project" value="InterPro"/>
</dbReference>
<feature type="compositionally biased region" description="Polar residues" evidence="1">
    <location>
        <begin position="93"/>
        <end position="109"/>
    </location>
</feature>
<dbReference type="Pfam" id="PF00149">
    <property type="entry name" value="Metallophos"/>
    <property type="match status" value="1"/>
</dbReference>
<dbReference type="RefSeq" id="WP_303537949.1">
    <property type="nucleotide sequence ID" value="NZ_CAXIBE010000070.1"/>
</dbReference>
<dbReference type="InterPro" id="IPR029052">
    <property type="entry name" value="Metallo-depent_PP-like"/>
</dbReference>
<sequence>MNQYHLWRIGLFGLMNHVVKTCTCGMLVMACLLINYSKATAQEHLDANLVQNALKQAANTEVAFIADVHLHDIYAAPATLAFGHGSQDVTSFDANTSGMSSQKSGSANQFPKDPETQAPLLMRSMQSQLTSTRLFNENYFAFRAALDDIADRGIKLVALPGDFSDDGQPANVKALARILDEYHTRYGMRFFAITGNHDPVRPFTRPGGKPDFLAAKGNEAAIYSPDHIRCINNRAWHCMDDIREWGYREIMQTLKNHGFSANTQDLLYETPFDSIEYEKRGWQWCDEASCIFMPDASYLVEPIKDVWLLAIDANVYIPKGQYADGNFKGSGNAGYNALLTYKPALLQWITTIVKRAKANNKRLIAFSHFPMADFYDNTQSQLESLFGKSSNQLKRMPLPTTTEALDETGLKLHMAGHMHLYDVAPPENPTGLVNIQVPSLAAYQPGYSVVTLLPDQHAKVETIIQREVEDFDRLFPIYYKEWQYRQRGGQTLWNKDILTSPHYLDFTEHHLKEVVRQRYVENEWPNALSTYIKNHTIGDVINQSPCPDLTKDLPVEITSQPALVLAYDYYKLRNAGAFADISGREKWYISGFNEDRLTGCSLPIANDLQRLLIGFLSLLHNAALAIDRTEVTVKGV</sequence>
<evidence type="ECO:0000313" key="4">
    <source>
        <dbReference type="Proteomes" id="UP001170717"/>
    </source>
</evidence>
<dbReference type="AlphaFoldDB" id="A0AAW7YXW7"/>
<dbReference type="SUPFAM" id="SSF56300">
    <property type="entry name" value="Metallo-dependent phosphatases"/>
    <property type="match status" value="1"/>
</dbReference>
<evidence type="ECO:0000256" key="1">
    <source>
        <dbReference type="SAM" id="MobiDB-lite"/>
    </source>
</evidence>
<gene>
    <name evidence="3" type="ORF">Q4527_02840</name>
</gene>
<organism evidence="3 4">
    <name type="scientific">Alteromonas stellipolaris</name>
    <dbReference type="NCBI Taxonomy" id="233316"/>
    <lineage>
        <taxon>Bacteria</taxon>
        <taxon>Pseudomonadati</taxon>
        <taxon>Pseudomonadota</taxon>
        <taxon>Gammaproteobacteria</taxon>
        <taxon>Alteromonadales</taxon>
        <taxon>Alteromonadaceae</taxon>
        <taxon>Alteromonas/Salinimonas group</taxon>
        <taxon>Alteromonas</taxon>
    </lineage>
</organism>